<dbReference type="RefSeq" id="XP_041287122.1">
    <property type="nucleotide sequence ID" value="XM_041434272.1"/>
</dbReference>
<reference evidence="1" key="1">
    <citation type="journal article" date="2020" name="New Phytol.">
        <title>Comparative genomics reveals dynamic genome evolution in host specialist ectomycorrhizal fungi.</title>
        <authorList>
            <person name="Lofgren L.A."/>
            <person name="Nguyen N.H."/>
            <person name="Vilgalys R."/>
            <person name="Ruytinx J."/>
            <person name="Liao H.L."/>
            <person name="Branco S."/>
            <person name="Kuo A."/>
            <person name="LaButti K."/>
            <person name="Lipzen A."/>
            <person name="Andreopoulos W."/>
            <person name="Pangilinan J."/>
            <person name="Riley R."/>
            <person name="Hundley H."/>
            <person name="Na H."/>
            <person name="Barry K."/>
            <person name="Grigoriev I.V."/>
            <person name="Stajich J.E."/>
            <person name="Kennedy P.G."/>
        </authorList>
    </citation>
    <scope>NUCLEOTIDE SEQUENCE</scope>
    <source>
        <strain evidence="1">FC423</strain>
    </source>
</reference>
<name>A0A9P7EX50_9AGAM</name>
<dbReference type="AlphaFoldDB" id="A0A9P7EX50"/>
<dbReference type="OrthoDB" id="2687169at2759"/>
<organism evidence="1 2">
    <name type="scientific">Suillus discolor</name>
    <dbReference type="NCBI Taxonomy" id="1912936"/>
    <lineage>
        <taxon>Eukaryota</taxon>
        <taxon>Fungi</taxon>
        <taxon>Dikarya</taxon>
        <taxon>Basidiomycota</taxon>
        <taxon>Agaricomycotina</taxon>
        <taxon>Agaricomycetes</taxon>
        <taxon>Agaricomycetidae</taxon>
        <taxon>Boletales</taxon>
        <taxon>Suillineae</taxon>
        <taxon>Suillaceae</taxon>
        <taxon>Suillus</taxon>
    </lineage>
</organism>
<gene>
    <name evidence="1" type="ORF">F5147DRAFT_657437</name>
</gene>
<dbReference type="Proteomes" id="UP000823399">
    <property type="component" value="Unassembled WGS sequence"/>
</dbReference>
<dbReference type="EMBL" id="JABBWM010000085">
    <property type="protein sequence ID" value="KAG2093296.1"/>
    <property type="molecule type" value="Genomic_DNA"/>
</dbReference>
<evidence type="ECO:0000313" key="1">
    <source>
        <dbReference type="EMBL" id="KAG2093296.1"/>
    </source>
</evidence>
<protein>
    <submittedName>
        <fullName evidence="1">Uncharacterized protein</fullName>
    </submittedName>
</protein>
<proteinExistence type="predicted"/>
<dbReference type="GeneID" id="64696531"/>
<sequence length="225" mass="25133">MRDREIETLGLAETESNWLSIDATRQLLRLVRNCVSKVNGAASRILINMFLLRLASVMRNEEAEVNIIPKFPISKTTLQGHSFGGVVDFLINLMTLTKNFVTKDLLLDTPVAALASHNTHVAEHVTCNIFEAKQDNVKAAFPQAVVAAASYCKEHKLSVMRGCITSGEQRAFFIYNIDASDQGEVALAREIALGPNLEELPLLLGLLRDWVENARDYEQNFFEIK</sequence>
<comment type="caution">
    <text evidence="1">The sequence shown here is derived from an EMBL/GenBank/DDBJ whole genome shotgun (WGS) entry which is preliminary data.</text>
</comment>
<keyword evidence="2" id="KW-1185">Reference proteome</keyword>
<accession>A0A9P7EX50</accession>
<evidence type="ECO:0000313" key="2">
    <source>
        <dbReference type="Proteomes" id="UP000823399"/>
    </source>
</evidence>